<proteinExistence type="inferred from homology"/>
<evidence type="ECO:0000313" key="6">
    <source>
        <dbReference type="Proteomes" id="UP001595378"/>
    </source>
</evidence>
<dbReference type="PIRSF" id="PIRSF006806">
    <property type="entry name" value="FTHF_cligase"/>
    <property type="match status" value="1"/>
</dbReference>
<organism evidence="5 6">
    <name type="scientific">Alteraurantiacibacter lauratis</name>
    <dbReference type="NCBI Taxonomy" id="2054627"/>
    <lineage>
        <taxon>Bacteria</taxon>
        <taxon>Pseudomonadati</taxon>
        <taxon>Pseudomonadota</taxon>
        <taxon>Alphaproteobacteria</taxon>
        <taxon>Sphingomonadales</taxon>
        <taxon>Erythrobacteraceae</taxon>
        <taxon>Alteraurantiacibacter</taxon>
    </lineage>
</organism>
<reference evidence="6" key="1">
    <citation type="journal article" date="2019" name="Int. J. Syst. Evol. Microbiol.">
        <title>The Global Catalogue of Microorganisms (GCM) 10K type strain sequencing project: providing services to taxonomists for standard genome sequencing and annotation.</title>
        <authorList>
            <consortium name="The Broad Institute Genomics Platform"/>
            <consortium name="The Broad Institute Genome Sequencing Center for Infectious Disease"/>
            <person name="Wu L."/>
            <person name="Ma J."/>
        </authorList>
    </citation>
    <scope>NUCLEOTIDE SEQUENCE [LARGE SCALE GENOMIC DNA]</scope>
    <source>
        <strain evidence="6">KCTC 52606</strain>
    </source>
</reference>
<dbReference type="InterPro" id="IPR002698">
    <property type="entry name" value="FTHF_cligase"/>
</dbReference>
<gene>
    <name evidence="5" type="ORF">ACFODK_00210</name>
</gene>
<comment type="catalytic activity">
    <reaction evidence="4">
        <text>(6S)-5-formyl-5,6,7,8-tetrahydrofolate + ATP = (6R)-5,10-methenyltetrahydrofolate + ADP + phosphate</text>
        <dbReference type="Rhea" id="RHEA:10488"/>
        <dbReference type="ChEBI" id="CHEBI:30616"/>
        <dbReference type="ChEBI" id="CHEBI:43474"/>
        <dbReference type="ChEBI" id="CHEBI:57455"/>
        <dbReference type="ChEBI" id="CHEBI:57457"/>
        <dbReference type="ChEBI" id="CHEBI:456216"/>
        <dbReference type="EC" id="6.3.3.2"/>
    </reaction>
</comment>
<dbReference type="InterPro" id="IPR024185">
    <property type="entry name" value="FTHF_cligase-like_sf"/>
</dbReference>
<dbReference type="Proteomes" id="UP001595378">
    <property type="component" value="Unassembled WGS sequence"/>
</dbReference>
<dbReference type="Gene3D" id="3.40.50.10420">
    <property type="entry name" value="NagB/RpiA/CoA transferase-like"/>
    <property type="match status" value="1"/>
</dbReference>
<accession>A0ABV7EBV5</accession>
<keyword evidence="5" id="KW-0436">Ligase</keyword>
<dbReference type="EC" id="6.3.3.2" evidence="4"/>
<protein>
    <recommendedName>
        <fullName evidence="4">5-formyltetrahydrofolate cyclo-ligase</fullName>
        <ecNumber evidence="4">6.3.3.2</ecNumber>
    </recommendedName>
</protein>
<keyword evidence="6" id="KW-1185">Reference proteome</keyword>
<dbReference type="Pfam" id="PF01812">
    <property type="entry name" value="5-FTHF_cyc-lig"/>
    <property type="match status" value="1"/>
</dbReference>
<keyword evidence="4" id="KW-0460">Magnesium</keyword>
<evidence type="ECO:0000256" key="3">
    <source>
        <dbReference type="ARBA" id="ARBA00022840"/>
    </source>
</evidence>
<dbReference type="SUPFAM" id="SSF100950">
    <property type="entry name" value="NagB/RpiA/CoA transferase-like"/>
    <property type="match status" value="1"/>
</dbReference>
<keyword evidence="4" id="KW-0479">Metal-binding</keyword>
<dbReference type="GO" id="GO:0030272">
    <property type="term" value="F:5-formyltetrahydrofolate cyclo-ligase activity"/>
    <property type="evidence" value="ECO:0007669"/>
    <property type="project" value="UniProtKB-EC"/>
</dbReference>
<dbReference type="PANTHER" id="PTHR23407">
    <property type="entry name" value="ATPASE INHIBITOR/5-FORMYLTETRAHYDROFOLATE CYCLO-LIGASE"/>
    <property type="match status" value="1"/>
</dbReference>
<comment type="similarity">
    <text evidence="1 4">Belongs to the 5-formyltetrahydrofolate cyclo-ligase family.</text>
</comment>
<keyword evidence="2 4" id="KW-0547">Nucleotide-binding</keyword>
<comment type="cofactor">
    <cofactor evidence="4">
        <name>Mg(2+)</name>
        <dbReference type="ChEBI" id="CHEBI:18420"/>
    </cofactor>
</comment>
<evidence type="ECO:0000256" key="1">
    <source>
        <dbReference type="ARBA" id="ARBA00010638"/>
    </source>
</evidence>
<dbReference type="InterPro" id="IPR037171">
    <property type="entry name" value="NagB/RpiA_transferase-like"/>
</dbReference>
<dbReference type="EMBL" id="JBHRSU010000001">
    <property type="protein sequence ID" value="MFC3099314.1"/>
    <property type="molecule type" value="Genomic_DNA"/>
</dbReference>
<evidence type="ECO:0000256" key="4">
    <source>
        <dbReference type="RuleBase" id="RU361279"/>
    </source>
</evidence>
<keyword evidence="3 4" id="KW-0067">ATP-binding</keyword>
<name>A0ABV7EBV5_9SPHN</name>
<evidence type="ECO:0000313" key="5">
    <source>
        <dbReference type="EMBL" id="MFC3099314.1"/>
    </source>
</evidence>
<evidence type="ECO:0000256" key="2">
    <source>
        <dbReference type="ARBA" id="ARBA00022741"/>
    </source>
</evidence>
<dbReference type="PANTHER" id="PTHR23407:SF1">
    <property type="entry name" value="5-FORMYLTETRAHYDROFOLATE CYCLO-LIGASE"/>
    <property type="match status" value="1"/>
</dbReference>
<comment type="caution">
    <text evidence="5">The sequence shown here is derived from an EMBL/GenBank/DDBJ whole genome shotgun (WGS) entry which is preliminary data.</text>
</comment>
<dbReference type="RefSeq" id="WP_336917481.1">
    <property type="nucleotide sequence ID" value="NZ_JBANRN010000001.1"/>
</dbReference>
<dbReference type="NCBIfam" id="TIGR02727">
    <property type="entry name" value="MTHFS_bact"/>
    <property type="match status" value="1"/>
</dbReference>
<sequence>MSTSISDITAAKAALRKELRARRRAHADALPREASALVFNRPPRPVLDLIPQDATIGLYRADPGEAPSARYIRHFFEAGHTIALPRITTLTEPMRFHLHTDPYGESDLEEGPLGLRQPAADAPELVPQVLFMPLVGFTARGERLGQGGGFYDRWLAAHPGTLAIGMAWDVQEVESLPTEDHDMPLAAIVTPTRILGPF</sequence>